<dbReference type="Proteomes" id="UP000265768">
    <property type="component" value="Unassembled WGS sequence"/>
</dbReference>
<dbReference type="SMART" id="SM00854">
    <property type="entry name" value="PGA_cap"/>
    <property type="match status" value="1"/>
</dbReference>
<keyword evidence="4" id="KW-1185">Reference proteome</keyword>
<evidence type="ECO:0000313" key="3">
    <source>
        <dbReference type="EMBL" id="RJL34066.1"/>
    </source>
</evidence>
<reference evidence="3 4" key="1">
    <citation type="submission" date="2018-09" db="EMBL/GenBank/DDBJ databases">
        <title>YIM 75507 draft genome.</title>
        <authorList>
            <person name="Tang S."/>
            <person name="Feng Y."/>
        </authorList>
    </citation>
    <scope>NUCLEOTIDE SEQUENCE [LARGE SCALE GENOMIC DNA]</scope>
    <source>
        <strain evidence="3 4">YIM 75507</strain>
    </source>
</reference>
<dbReference type="SUPFAM" id="SSF56300">
    <property type="entry name" value="Metallo-dependent phosphatases"/>
    <property type="match status" value="1"/>
</dbReference>
<gene>
    <name evidence="3" type="ORF">D5H75_06080</name>
</gene>
<dbReference type="Pfam" id="PF09587">
    <property type="entry name" value="PGA_cap"/>
    <property type="match status" value="1"/>
</dbReference>
<evidence type="ECO:0000256" key="1">
    <source>
        <dbReference type="ARBA" id="ARBA00005662"/>
    </source>
</evidence>
<dbReference type="InterPro" id="IPR029052">
    <property type="entry name" value="Metallo-depent_PP-like"/>
</dbReference>
<name>A0A3A4BRW4_9ACTN</name>
<comment type="similarity">
    <text evidence="1">Belongs to the CapA family.</text>
</comment>
<dbReference type="Gene3D" id="3.60.21.10">
    <property type="match status" value="1"/>
</dbReference>
<dbReference type="EMBL" id="QZEY01000002">
    <property type="protein sequence ID" value="RJL34066.1"/>
    <property type="molecule type" value="Genomic_DNA"/>
</dbReference>
<accession>A0A3A4BRW4</accession>
<sequence length="327" mass="33469">MPVTIALAGSTILGRGVAAYVERAADPTGLVAGELLARLLAADFFVLSLEGSVADRGEPHGGESSGFRAAPRAAELLARMGVGCVTMANGHTLDYGPDALADTITHLTDVGIGVAGAGHDEASARQPALASVGGLRVGVLGLGDDPPEYAAGPDRPGIAYADLRSGADGWAVEAIRTYRAHVDTLLVMPHWGPPMTENPPAYVRAAARDFAGAGATLVAGDGAGVVHGVEPPVLYDLGGFLNDTTAEAGTCGDLGLVWFVDVSEGRPVRLRALPIALEAAHTRPAVGDEWTAVHRRFTQACLRMGTDVKADGHELVVDLAAHPAAGC</sequence>
<proteinExistence type="inferred from homology"/>
<dbReference type="RefSeq" id="WP_119925366.1">
    <property type="nucleotide sequence ID" value="NZ_QZEY01000002.1"/>
</dbReference>
<dbReference type="PANTHER" id="PTHR33393">
    <property type="entry name" value="POLYGLUTAMINE SYNTHESIS ACCESSORY PROTEIN RV0574C-RELATED"/>
    <property type="match status" value="1"/>
</dbReference>
<evidence type="ECO:0000313" key="4">
    <source>
        <dbReference type="Proteomes" id="UP000265768"/>
    </source>
</evidence>
<organism evidence="3 4">
    <name type="scientific">Bailinhaonella thermotolerans</name>
    <dbReference type="NCBI Taxonomy" id="1070861"/>
    <lineage>
        <taxon>Bacteria</taxon>
        <taxon>Bacillati</taxon>
        <taxon>Actinomycetota</taxon>
        <taxon>Actinomycetes</taxon>
        <taxon>Streptosporangiales</taxon>
        <taxon>Streptosporangiaceae</taxon>
        <taxon>Bailinhaonella</taxon>
    </lineage>
</organism>
<comment type="caution">
    <text evidence="3">The sequence shown here is derived from an EMBL/GenBank/DDBJ whole genome shotgun (WGS) entry which is preliminary data.</text>
</comment>
<dbReference type="InterPro" id="IPR019079">
    <property type="entry name" value="Capsule_synth_CapA"/>
</dbReference>
<dbReference type="AlphaFoldDB" id="A0A3A4BRW4"/>
<dbReference type="OrthoDB" id="9810718at2"/>
<dbReference type="InterPro" id="IPR052169">
    <property type="entry name" value="CW_Biosynth-Accessory"/>
</dbReference>
<evidence type="ECO:0000259" key="2">
    <source>
        <dbReference type="SMART" id="SM00854"/>
    </source>
</evidence>
<dbReference type="PANTHER" id="PTHR33393:SF13">
    <property type="entry name" value="PGA BIOSYNTHESIS PROTEIN CAPA"/>
    <property type="match status" value="1"/>
</dbReference>
<feature type="domain" description="Capsule synthesis protein CapA" evidence="2">
    <location>
        <begin position="4"/>
        <end position="244"/>
    </location>
</feature>
<protein>
    <submittedName>
        <fullName evidence="3">CapA family protein</fullName>
    </submittedName>
</protein>